<name>A0A8H3YE05_9TREE</name>
<proteinExistence type="predicted"/>
<keyword evidence="2" id="KW-1185">Reference proteome</keyword>
<sequence>MAAPATPANRLPATLTTARAMSTVGIELDLISPFVPRPNTYGYDLEALYASPYQSPRWVTYWRGAWDNLCRRLETKSKNQLMCDVMALFTGIPQERQLIHTRGGMHRLPDFMVESDLSAYHAEELPALKHTDTAQAVSRWRESEESESNLLAALGLERYSPLPRPEDPNTRGTRPVSPFGMTIRPLLDEILCPALAIVVTNSAIRNGFITEEPQFGPVFKRARRSEVGARTSASVLAGPSSAPSMATVMPSVLAAYPTAVPQESVQTAVHSRKTSQRATAKRRRPLQETSIHASIAYVHASEIEGQVDEAVAERALSSAILQVLAAFEACGTFIATASCHTCWLRILALKKNHVILETVDPEEAFQTVTFADMLRVGKIIERFAWDLRDLGTLHAPEPDMETIEQVWLAMYAAFRIAAEWPLEGPIPRVRSYGQRQQRWMHMAEIAQTEPSNGTSQPENGLDQSIRARVAEALGVDISPAGSPSPSLPATFIPRRESDNEAVLAGESAMGFREWARFFHSHPDLVAFVARLDITVTFVTPSYLDSLIVERIPGYRSRQGQLSALSGRTA</sequence>
<gene>
    <name evidence="1" type="ORF">NliqN6_2165</name>
</gene>
<dbReference type="Proteomes" id="UP000620104">
    <property type="component" value="Unassembled WGS sequence"/>
</dbReference>
<comment type="caution">
    <text evidence="1">The sequence shown here is derived from an EMBL/GenBank/DDBJ whole genome shotgun (WGS) entry which is preliminary data.</text>
</comment>
<accession>A0A8H3YE05</accession>
<evidence type="ECO:0000313" key="1">
    <source>
        <dbReference type="EMBL" id="GHJ85763.1"/>
    </source>
</evidence>
<evidence type="ECO:0000313" key="2">
    <source>
        <dbReference type="Proteomes" id="UP000620104"/>
    </source>
</evidence>
<organism evidence="1 2">
    <name type="scientific">Naganishia liquefaciens</name>
    <dbReference type="NCBI Taxonomy" id="104408"/>
    <lineage>
        <taxon>Eukaryota</taxon>
        <taxon>Fungi</taxon>
        <taxon>Dikarya</taxon>
        <taxon>Basidiomycota</taxon>
        <taxon>Agaricomycotina</taxon>
        <taxon>Tremellomycetes</taxon>
        <taxon>Filobasidiales</taxon>
        <taxon>Filobasidiaceae</taxon>
        <taxon>Naganishia</taxon>
    </lineage>
</organism>
<dbReference type="EMBL" id="BLZA01000013">
    <property type="protein sequence ID" value="GHJ85763.1"/>
    <property type="molecule type" value="Genomic_DNA"/>
</dbReference>
<protein>
    <submittedName>
        <fullName evidence="1">Uncharacterized protein</fullName>
    </submittedName>
</protein>
<reference evidence="1" key="1">
    <citation type="submission" date="2020-07" db="EMBL/GenBank/DDBJ databases">
        <title>Draft Genome Sequence of a Deep-Sea Yeast, Naganishia (Cryptococcus) liquefaciens strain N6.</title>
        <authorList>
            <person name="Han Y.W."/>
            <person name="Kajitani R."/>
            <person name="Morimoto H."/>
            <person name="Parhat M."/>
            <person name="Tsubouchi H."/>
            <person name="Bakenova O."/>
            <person name="Ogata M."/>
            <person name="Argunhan B."/>
            <person name="Aoki R."/>
            <person name="Kajiwara S."/>
            <person name="Itoh T."/>
            <person name="Iwasaki H."/>
        </authorList>
    </citation>
    <scope>NUCLEOTIDE SEQUENCE</scope>
    <source>
        <strain evidence="1">N6</strain>
    </source>
</reference>
<dbReference type="AlphaFoldDB" id="A0A8H3YE05"/>